<evidence type="ECO:0000313" key="2">
    <source>
        <dbReference type="Proteomes" id="UP000017836"/>
    </source>
</evidence>
<organism evidence="1 2">
    <name type="scientific">Amborella trichopoda</name>
    <dbReference type="NCBI Taxonomy" id="13333"/>
    <lineage>
        <taxon>Eukaryota</taxon>
        <taxon>Viridiplantae</taxon>
        <taxon>Streptophyta</taxon>
        <taxon>Embryophyta</taxon>
        <taxon>Tracheophyta</taxon>
        <taxon>Spermatophyta</taxon>
        <taxon>Magnoliopsida</taxon>
        <taxon>Amborellales</taxon>
        <taxon>Amborellaceae</taxon>
        <taxon>Amborella</taxon>
    </lineage>
</organism>
<dbReference type="EMBL" id="KI392446">
    <property type="protein sequence ID" value="ERN16370.1"/>
    <property type="molecule type" value="Genomic_DNA"/>
</dbReference>
<name>U5D292_AMBTC</name>
<gene>
    <name evidence="1" type="ORF">AMTR_s00052p00070020</name>
</gene>
<accession>U5D292</accession>
<keyword evidence="2" id="KW-1185">Reference proteome</keyword>
<dbReference type="AlphaFoldDB" id="U5D292"/>
<protein>
    <submittedName>
        <fullName evidence="1">Uncharacterized protein</fullName>
    </submittedName>
</protein>
<proteinExistence type="predicted"/>
<dbReference type="Gramene" id="ERN16370">
    <property type="protein sequence ID" value="ERN16370"/>
    <property type="gene ID" value="AMTR_s00052p00070020"/>
</dbReference>
<sequence length="93" mass="10360">MVRKKRQLPGQRFSPSDWNSIYNFYLHAPSPLTSASKKLSSSSVSPSGPNNLNCRRLSSSLHRFAFTLTSYVLYAFHPPFCVGAHRGLSALIC</sequence>
<dbReference type="Proteomes" id="UP000017836">
    <property type="component" value="Unassembled WGS sequence"/>
</dbReference>
<dbReference type="HOGENOM" id="CLU_2402622_0_0_1"/>
<reference evidence="2" key="1">
    <citation type="journal article" date="2013" name="Science">
        <title>The Amborella genome and the evolution of flowering plants.</title>
        <authorList>
            <consortium name="Amborella Genome Project"/>
        </authorList>
    </citation>
    <scope>NUCLEOTIDE SEQUENCE [LARGE SCALE GENOMIC DNA]</scope>
</reference>
<evidence type="ECO:0000313" key="1">
    <source>
        <dbReference type="EMBL" id="ERN16370.1"/>
    </source>
</evidence>